<evidence type="ECO:0000313" key="3">
    <source>
        <dbReference type="Proteomes" id="UP000504636"/>
    </source>
</evidence>
<feature type="region of interest" description="Disordered" evidence="1">
    <location>
        <begin position="108"/>
        <end position="132"/>
    </location>
</feature>
<reference evidence="4" key="2">
    <citation type="submission" date="2020-04" db="EMBL/GenBank/DDBJ databases">
        <authorList>
            <consortium name="NCBI Genome Project"/>
        </authorList>
    </citation>
    <scope>NUCLEOTIDE SEQUENCE</scope>
    <source>
        <strain evidence="4">CBS 304.34</strain>
    </source>
</reference>
<dbReference type="RefSeq" id="XP_033569956.1">
    <property type="nucleotide sequence ID" value="XM_033726204.1"/>
</dbReference>
<organism evidence="2">
    <name type="scientific">Mytilinidion resinicola</name>
    <dbReference type="NCBI Taxonomy" id="574789"/>
    <lineage>
        <taxon>Eukaryota</taxon>
        <taxon>Fungi</taxon>
        <taxon>Dikarya</taxon>
        <taxon>Ascomycota</taxon>
        <taxon>Pezizomycotina</taxon>
        <taxon>Dothideomycetes</taxon>
        <taxon>Pleosporomycetidae</taxon>
        <taxon>Mytilinidiales</taxon>
        <taxon>Mytilinidiaceae</taxon>
        <taxon>Mytilinidion</taxon>
    </lineage>
</organism>
<feature type="compositionally biased region" description="Acidic residues" evidence="1">
    <location>
        <begin position="118"/>
        <end position="127"/>
    </location>
</feature>
<dbReference type="GeneID" id="54467097"/>
<name>A0A6A6Y2H9_9PEZI</name>
<evidence type="ECO:0000256" key="1">
    <source>
        <dbReference type="SAM" id="MobiDB-lite"/>
    </source>
</evidence>
<evidence type="ECO:0000313" key="4">
    <source>
        <dbReference type="RefSeq" id="XP_033569956.1"/>
    </source>
</evidence>
<gene>
    <name evidence="2 4" type="ORF">BDZ99DRAFT_527082</name>
</gene>
<feature type="compositionally biased region" description="Basic and acidic residues" evidence="1">
    <location>
        <begin position="108"/>
        <end position="117"/>
    </location>
</feature>
<feature type="region of interest" description="Disordered" evidence="1">
    <location>
        <begin position="11"/>
        <end position="44"/>
    </location>
</feature>
<proteinExistence type="predicted"/>
<reference evidence="4" key="3">
    <citation type="submission" date="2025-04" db="UniProtKB">
        <authorList>
            <consortium name="RefSeq"/>
        </authorList>
    </citation>
    <scope>IDENTIFICATION</scope>
    <source>
        <strain evidence="4">CBS 304.34</strain>
    </source>
</reference>
<dbReference type="AlphaFoldDB" id="A0A6A6Y2H9"/>
<sequence length="280" mass="30958">MLISEIVEAAASREDEPVDSKKRKLSTVEAEDAELADDRPSPKPDKLVAIKEHIAAHLSQSNIAMFLCFQVLPPFNRSVAHVSQSDLAMLSCASKYCRDLVEQYMHRKDDDNNTRGEDEVEEDEDDDLRSGFSTMTSITSKYRGTLAIKDTPGLARSFTRATDWYANPASLELSVVQSRSEYGSDDGSDDLEAGDGTLDFSLAKDKQLIAAPWTLTAASKRHVPVKQQSKQQPPRPTIFSIGSLPTSASCRNPIYPSLELSTPWRRIQGAIHYPSFSFSG</sequence>
<dbReference type="EMBL" id="MU003720">
    <property type="protein sequence ID" value="KAF2802992.1"/>
    <property type="molecule type" value="Genomic_DNA"/>
</dbReference>
<dbReference type="Proteomes" id="UP000504636">
    <property type="component" value="Unplaced"/>
</dbReference>
<keyword evidence="3" id="KW-1185">Reference proteome</keyword>
<reference evidence="2 4" key="1">
    <citation type="journal article" date="2020" name="Stud. Mycol.">
        <title>101 Dothideomycetes genomes: a test case for predicting lifestyles and emergence of pathogens.</title>
        <authorList>
            <person name="Haridas S."/>
            <person name="Albert R."/>
            <person name="Binder M."/>
            <person name="Bloem J."/>
            <person name="Labutti K."/>
            <person name="Salamov A."/>
            <person name="Andreopoulos B."/>
            <person name="Baker S."/>
            <person name="Barry K."/>
            <person name="Bills G."/>
            <person name="Bluhm B."/>
            <person name="Cannon C."/>
            <person name="Castanera R."/>
            <person name="Culley D."/>
            <person name="Daum C."/>
            <person name="Ezra D."/>
            <person name="Gonzalez J."/>
            <person name="Henrissat B."/>
            <person name="Kuo A."/>
            <person name="Liang C."/>
            <person name="Lipzen A."/>
            <person name="Lutzoni F."/>
            <person name="Magnuson J."/>
            <person name="Mondo S."/>
            <person name="Nolan M."/>
            <person name="Ohm R."/>
            <person name="Pangilinan J."/>
            <person name="Park H.-J."/>
            <person name="Ramirez L."/>
            <person name="Alfaro M."/>
            <person name="Sun H."/>
            <person name="Tritt A."/>
            <person name="Yoshinaga Y."/>
            <person name="Zwiers L.-H."/>
            <person name="Turgeon B."/>
            <person name="Goodwin S."/>
            <person name="Spatafora J."/>
            <person name="Crous P."/>
            <person name="Grigoriev I."/>
        </authorList>
    </citation>
    <scope>NUCLEOTIDE SEQUENCE</scope>
    <source>
        <strain evidence="2 4">CBS 304.34</strain>
    </source>
</reference>
<feature type="compositionally biased region" description="Basic and acidic residues" evidence="1">
    <location>
        <begin position="11"/>
        <end position="20"/>
    </location>
</feature>
<accession>A0A6A6Y2H9</accession>
<evidence type="ECO:0000313" key="2">
    <source>
        <dbReference type="EMBL" id="KAF2802992.1"/>
    </source>
</evidence>
<protein>
    <submittedName>
        <fullName evidence="2 4">Uncharacterized protein</fullName>
    </submittedName>
</protein>